<keyword evidence="3 5" id="KW-1133">Transmembrane helix</keyword>
<dbReference type="Pfam" id="PF01699">
    <property type="entry name" value="Na_Ca_ex"/>
    <property type="match status" value="2"/>
</dbReference>
<dbReference type="EMBL" id="CP069362">
    <property type="protein sequence ID" value="WGS65138.1"/>
    <property type="molecule type" value="Genomic_DNA"/>
</dbReference>
<feature type="transmembrane region" description="Helical" evidence="5">
    <location>
        <begin position="101"/>
        <end position="120"/>
    </location>
</feature>
<evidence type="ECO:0000256" key="2">
    <source>
        <dbReference type="ARBA" id="ARBA00022692"/>
    </source>
</evidence>
<comment type="subcellular location">
    <subcellularLocation>
        <location evidence="1">Membrane</location>
        <topology evidence="1">Multi-pass membrane protein</topology>
    </subcellularLocation>
</comment>
<reference evidence="7 8" key="1">
    <citation type="submission" date="2021-02" db="EMBL/GenBank/DDBJ databases">
        <title>Characterization of Marinitoga sp. nov. str. BP5-C20A.</title>
        <authorList>
            <person name="Erauso G."/>
            <person name="Postec A."/>
        </authorList>
    </citation>
    <scope>NUCLEOTIDE SEQUENCE [LARGE SCALE GENOMIC DNA]</scope>
    <source>
        <strain evidence="7 8">BP5-C20A</strain>
    </source>
</reference>
<proteinExistence type="predicted"/>
<dbReference type="Proteomes" id="UP001232493">
    <property type="component" value="Chromosome"/>
</dbReference>
<dbReference type="InterPro" id="IPR004837">
    <property type="entry name" value="NaCa_Exmemb"/>
</dbReference>
<organism evidence="7 8">
    <name type="scientific">Marinitoga aeolica</name>
    <dbReference type="NCBI Taxonomy" id="2809031"/>
    <lineage>
        <taxon>Bacteria</taxon>
        <taxon>Thermotogati</taxon>
        <taxon>Thermotogota</taxon>
        <taxon>Thermotogae</taxon>
        <taxon>Petrotogales</taxon>
        <taxon>Petrotogaceae</taxon>
        <taxon>Marinitoga</taxon>
    </lineage>
</organism>
<evidence type="ECO:0000256" key="4">
    <source>
        <dbReference type="ARBA" id="ARBA00023136"/>
    </source>
</evidence>
<dbReference type="InterPro" id="IPR044880">
    <property type="entry name" value="NCX_ion-bd_dom_sf"/>
</dbReference>
<evidence type="ECO:0000256" key="3">
    <source>
        <dbReference type="ARBA" id="ARBA00022989"/>
    </source>
</evidence>
<name>A0ABY8PRJ4_9BACT</name>
<evidence type="ECO:0000256" key="5">
    <source>
        <dbReference type="SAM" id="Phobius"/>
    </source>
</evidence>
<dbReference type="InterPro" id="IPR004481">
    <property type="entry name" value="K/Na/Ca-exchanger"/>
</dbReference>
<feature type="transmembrane region" description="Helical" evidence="5">
    <location>
        <begin position="298"/>
        <end position="318"/>
    </location>
</feature>
<feature type="transmembrane region" description="Helical" evidence="5">
    <location>
        <begin position="176"/>
        <end position="198"/>
    </location>
</feature>
<dbReference type="Gene3D" id="1.20.1420.30">
    <property type="entry name" value="NCX, central ion-binding region"/>
    <property type="match status" value="1"/>
</dbReference>
<keyword evidence="4 5" id="KW-0472">Membrane</keyword>
<feature type="transmembrane region" description="Helical" evidence="5">
    <location>
        <begin position="68"/>
        <end position="89"/>
    </location>
</feature>
<feature type="domain" description="Sodium/calcium exchanger membrane region" evidence="6">
    <location>
        <begin position="5"/>
        <end position="146"/>
    </location>
</feature>
<accession>A0ABY8PRJ4</accession>
<keyword evidence="2 5" id="KW-0812">Transmembrane</keyword>
<evidence type="ECO:0000313" key="8">
    <source>
        <dbReference type="Proteomes" id="UP001232493"/>
    </source>
</evidence>
<evidence type="ECO:0000313" key="7">
    <source>
        <dbReference type="EMBL" id="WGS65138.1"/>
    </source>
</evidence>
<dbReference type="PANTHER" id="PTHR10846">
    <property type="entry name" value="SODIUM/POTASSIUM/CALCIUM EXCHANGER"/>
    <property type="match status" value="1"/>
</dbReference>
<keyword evidence="8" id="KW-1185">Reference proteome</keyword>
<protein>
    <submittedName>
        <fullName evidence="7">Calcium/sodium antiporter</fullName>
    </submittedName>
</protein>
<feature type="transmembrane region" description="Helical" evidence="5">
    <location>
        <begin position="210"/>
        <end position="233"/>
    </location>
</feature>
<sequence length="319" mass="34565">MILDIVLIIAGMFLLIKGADYLIEGSVGFSKRIGVSELFTGLTLVAFGTSAPELFVSISAALNGSAGIALGNVIGSNITNIALILGLSLMIKKSTIPKSTLYYEIPFVILISLTLLFMLLDGNSALSIYDGFILLTYLIIFIAYMYNMAKNDKSIQEQLLEEIQEVKIKTMSWNKIIFLVLLGIVMLAIGGEISVRGASHFAKTLGLTETLIGVTIIAIGTSLPELVTSIIAAKKGTNDILIGNLVGSNAFNILVVLGITASIHPVIPDRSVIFDAYYMVGVIFLTELFLLRKREAGFWKGLILFLSYLSYIIINLRLG</sequence>
<dbReference type="PANTHER" id="PTHR10846:SF8">
    <property type="entry name" value="INNER MEMBRANE PROTEIN YRBG"/>
    <property type="match status" value="1"/>
</dbReference>
<feature type="domain" description="Sodium/calcium exchanger membrane region" evidence="6">
    <location>
        <begin position="176"/>
        <end position="315"/>
    </location>
</feature>
<gene>
    <name evidence="7" type="ORF">JRV97_00865</name>
</gene>
<feature type="transmembrane region" description="Helical" evidence="5">
    <location>
        <begin position="6"/>
        <end position="23"/>
    </location>
</feature>
<feature type="transmembrane region" description="Helical" evidence="5">
    <location>
        <begin position="273"/>
        <end position="291"/>
    </location>
</feature>
<feature type="transmembrane region" description="Helical" evidence="5">
    <location>
        <begin position="35"/>
        <end position="62"/>
    </location>
</feature>
<feature type="transmembrane region" description="Helical" evidence="5">
    <location>
        <begin position="245"/>
        <end position="267"/>
    </location>
</feature>
<dbReference type="RefSeq" id="WP_280999338.1">
    <property type="nucleotide sequence ID" value="NZ_CP069362.1"/>
</dbReference>
<feature type="transmembrane region" description="Helical" evidence="5">
    <location>
        <begin position="126"/>
        <end position="146"/>
    </location>
</feature>
<evidence type="ECO:0000256" key="1">
    <source>
        <dbReference type="ARBA" id="ARBA00004141"/>
    </source>
</evidence>
<dbReference type="NCBIfam" id="TIGR00367">
    <property type="entry name" value="calcium/sodium antiporter"/>
    <property type="match status" value="1"/>
</dbReference>
<evidence type="ECO:0000259" key="6">
    <source>
        <dbReference type="Pfam" id="PF01699"/>
    </source>
</evidence>